<accession>A0AAP2RFE3</accession>
<sequence length="254" mass="27948">MSEIFQYVDKNTVLHLLNPLTKVLFCAFIIIAGIMCGDPVILTILLILPIIALMAAGMKNEIAGQFKMLSVVFAFLILITVLTVRSGDMYYISGIPAFTYDGIMLGMIISLRLAAMFFAFMLLVTTTRPGDLVNTLVSRMFFPLDYALMLMITLRFIPTLQIEAKKIREAQAVRGFNAKGISNISRSVGPTITPLLSNSIGRAGSLGHVIELRGYRSGSKIKFTEIPLKSIDMALIAIMAISILAYGFYVFSII</sequence>
<evidence type="ECO:0000256" key="5">
    <source>
        <dbReference type="SAM" id="Phobius"/>
    </source>
</evidence>
<reference evidence="6 7" key="1">
    <citation type="submission" date="2017-11" db="EMBL/GenBank/DDBJ databases">
        <title>Isolation and Characterization of Family Methanocellaceae Species from Potential Methane Hydrate Area Offshore Southwestern Taiwan.</title>
        <authorList>
            <person name="Zhang W.-L."/>
            <person name="Chen W.-C."/>
            <person name="Lai M.-C."/>
            <person name="Chen S.-C."/>
        </authorList>
    </citation>
    <scope>NUCLEOTIDE SEQUENCE [LARGE SCALE GENOMIC DNA]</scope>
    <source>
        <strain evidence="6 7">CWC-04</strain>
    </source>
</reference>
<gene>
    <name evidence="6" type="ORF">CUJ83_12445</name>
</gene>
<dbReference type="GO" id="GO:0005886">
    <property type="term" value="C:plasma membrane"/>
    <property type="evidence" value="ECO:0007669"/>
    <property type="project" value="UniProtKB-ARBA"/>
</dbReference>
<dbReference type="InterPro" id="IPR003339">
    <property type="entry name" value="ABC/ECF_trnsptr_transmembrane"/>
</dbReference>
<feature type="transmembrane region" description="Helical" evidence="5">
    <location>
        <begin position="233"/>
        <end position="251"/>
    </location>
</feature>
<dbReference type="RefSeq" id="WP_230742662.1">
    <property type="nucleotide sequence ID" value="NZ_PGCK01000011.1"/>
</dbReference>
<evidence type="ECO:0000256" key="4">
    <source>
        <dbReference type="ARBA" id="ARBA00023136"/>
    </source>
</evidence>
<comment type="subcellular location">
    <subcellularLocation>
        <location evidence="1">Membrane</location>
        <topology evidence="1">Multi-pass membrane protein</topology>
    </subcellularLocation>
</comment>
<feature type="transmembrane region" description="Helical" evidence="5">
    <location>
        <begin position="103"/>
        <end position="124"/>
    </location>
</feature>
<keyword evidence="3 5" id="KW-1133">Transmembrane helix</keyword>
<feature type="transmembrane region" description="Helical" evidence="5">
    <location>
        <begin position="69"/>
        <end position="91"/>
    </location>
</feature>
<keyword evidence="4 5" id="KW-0472">Membrane</keyword>
<dbReference type="Proteomes" id="UP001320159">
    <property type="component" value="Unassembled WGS sequence"/>
</dbReference>
<organism evidence="6 7">
    <name type="scientific">Methanooceanicella nereidis</name>
    <dbReference type="NCBI Taxonomy" id="2052831"/>
    <lineage>
        <taxon>Archaea</taxon>
        <taxon>Methanobacteriati</taxon>
        <taxon>Methanobacteriota</taxon>
        <taxon>Stenosarchaea group</taxon>
        <taxon>Methanomicrobia</taxon>
        <taxon>Methanocellales</taxon>
        <taxon>Methanocellaceae</taxon>
        <taxon>Methanooceanicella</taxon>
    </lineage>
</organism>
<protein>
    <submittedName>
        <fullName evidence="6">Energy-coupling factor transporter transmembrane protein EcfT</fullName>
    </submittedName>
</protein>
<evidence type="ECO:0000256" key="2">
    <source>
        <dbReference type="ARBA" id="ARBA00022692"/>
    </source>
</evidence>
<evidence type="ECO:0000256" key="1">
    <source>
        <dbReference type="ARBA" id="ARBA00004141"/>
    </source>
</evidence>
<feature type="transmembrane region" description="Helical" evidence="5">
    <location>
        <begin position="136"/>
        <end position="157"/>
    </location>
</feature>
<dbReference type="Pfam" id="PF02361">
    <property type="entry name" value="CbiQ"/>
    <property type="match status" value="1"/>
</dbReference>
<dbReference type="PANTHER" id="PTHR33514">
    <property type="entry name" value="PROTEIN ABCI12, CHLOROPLASTIC"/>
    <property type="match status" value="1"/>
</dbReference>
<evidence type="ECO:0000313" key="7">
    <source>
        <dbReference type="Proteomes" id="UP001320159"/>
    </source>
</evidence>
<keyword evidence="7" id="KW-1185">Reference proteome</keyword>
<dbReference type="AlphaFoldDB" id="A0AAP2RFE3"/>
<name>A0AAP2RFE3_9EURY</name>
<dbReference type="EMBL" id="PGCK01000011">
    <property type="protein sequence ID" value="MCD1295806.1"/>
    <property type="molecule type" value="Genomic_DNA"/>
</dbReference>
<proteinExistence type="predicted"/>
<dbReference type="CDD" id="cd16914">
    <property type="entry name" value="EcfT"/>
    <property type="match status" value="1"/>
</dbReference>
<feature type="transmembrane region" description="Helical" evidence="5">
    <location>
        <begin position="12"/>
        <end position="34"/>
    </location>
</feature>
<dbReference type="PANTHER" id="PTHR33514:SF13">
    <property type="entry name" value="PROTEIN ABCI12, CHLOROPLASTIC"/>
    <property type="match status" value="1"/>
</dbReference>
<evidence type="ECO:0000313" key="6">
    <source>
        <dbReference type="EMBL" id="MCD1295806.1"/>
    </source>
</evidence>
<keyword evidence="2 5" id="KW-0812">Transmembrane</keyword>
<feature type="transmembrane region" description="Helical" evidence="5">
    <location>
        <begin position="40"/>
        <end position="57"/>
    </location>
</feature>
<comment type="caution">
    <text evidence="6">The sequence shown here is derived from an EMBL/GenBank/DDBJ whole genome shotgun (WGS) entry which is preliminary data.</text>
</comment>
<evidence type="ECO:0000256" key="3">
    <source>
        <dbReference type="ARBA" id="ARBA00022989"/>
    </source>
</evidence>